<evidence type="ECO:0008006" key="4">
    <source>
        <dbReference type="Google" id="ProtNLM"/>
    </source>
</evidence>
<name>A0ABN3B3B7_9MICO</name>
<evidence type="ECO:0000313" key="3">
    <source>
        <dbReference type="Proteomes" id="UP001501084"/>
    </source>
</evidence>
<sequence>MTEQHRTETTAGDAPSIGSETGLEGAASFADAETREILNLLGDSESGGSCCGGSCCAA</sequence>
<reference evidence="2 3" key="1">
    <citation type="journal article" date="2019" name="Int. J. Syst. Evol. Microbiol.">
        <title>The Global Catalogue of Microorganisms (GCM) 10K type strain sequencing project: providing services to taxonomists for standard genome sequencing and annotation.</title>
        <authorList>
            <consortium name="The Broad Institute Genomics Platform"/>
            <consortium name="The Broad Institute Genome Sequencing Center for Infectious Disease"/>
            <person name="Wu L."/>
            <person name="Ma J."/>
        </authorList>
    </citation>
    <scope>NUCLEOTIDE SEQUENCE [LARGE SCALE GENOMIC DNA]</scope>
    <source>
        <strain evidence="2 3">JCM 14919</strain>
    </source>
</reference>
<feature type="region of interest" description="Disordered" evidence="1">
    <location>
        <begin position="1"/>
        <end position="30"/>
    </location>
</feature>
<proteinExistence type="predicted"/>
<dbReference type="RefSeq" id="WP_346057297.1">
    <property type="nucleotide sequence ID" value="NZ_BAAAOP010000003.1"/>
</dbReference>
<gene>
    <name evidence="2" type="ORF">GCM10009786_05580</name>
</gene>
<protein>
    <recommendedName>
        <fullName evidence="4">FxLD family lantipeptide</fullName>
    </recommendedName>
</protein>
<evidence type="ECO:0000313" key="2">
    <source>
        <dbReference type="EMBL" id="GAA2186143.1"/>
    </source>
</evidence>
<keyword evidence="3" id="KW-1185">Reference proteome</keyword>
<dbReference type="EMBL" id="BAAAOP010000003">
    <property type="protein sequence ID" value="GAA2186143.1"/>
    <property type="molecule type" value="Genomic_DNA"/>
</dbReference>
<comment type="caution">
    <text evidence="2">The sequence shown here is derived from an EMBL/GenBank/DDBJ whole genome shotgun (WGS) entry which is preliminary data.</text>
</comment>
<organism evidence="2 3">
    <name type="scientific">Leucobacter alluvii</name>
    <dbReference type="NCBI Taxonomy" id="340321"/>
    <lineage>
        <taxon>Bacteria</taxon>
        <taxon>Bacillati</taxon>
        <taxon>Actinomycetota</taxon>
        <taxon>Actinomycetes</taxon>
        <taxon>Micrococcales</taxon>
        <taxon>Microbacteriaceae</taxon>
        <taxon>Leucobacter</taxon>
    </lineage>
</organism>
<accession>A0ABN3B3B7</accession>
<dbReference type="Proteomes" id="UP001501084">
    <property type="component" value="Unassembled WGS sequence"/>
</dbReference>
<evidence type="ECO:0000256" key="1">
    <source>
        <dbReference type="SAM" id="MobiDB-lite"/>
    </source>
</evidence>